<dbReference type="GO" id="GO:0005634">
    <property type="term" value="C:nucleus"/>
    <property type="evidence" value="ECO:0007669"/>
    <property type="project" value="UniProtKB-UniRule"/>
</dbReference>
<comment type="caution">
    <text evidence="5">The sequence shown here is derived from an EMBL/GenBank/DDBJ whole genome shotgun (WGS) entry which is preliminary data.</text>
</comment>
<feature type="domain" description="HMG box" evidence="4">
    <location>
        <begin position="107"/>
        <end position="175"/>
    </location>
</feature>
<dbReference type="PANTHER" id="PTHR48112:SF22">
    <property type="entry name" value="MITOCHONDRIAL TRANSCRIPTION FACTOR A, ISOFORM B"/>
    <property type="match status" value="1"/>
</dbReference>
<dbReference type="Proteomes" id="UP000469558">
    <property type="component" value="Unassembled WGS sequence"/>
</dbReference>
<dbReference type="Gene3D" id="1.10.30.10">
    <property type="entry name" value="High mobility group box domain"/>
    <property type="match status" value="2"/>
</dbReference>
<sequence>MLSSIGRAALRRGGAGAGFASTKRAAQNLWTLQRVNLANEPTIKSHAAFAFLRFQAPAKKPAKKKKKPVKPKAKKPKKPVKKVLTDTQKEKIKLKVLKEKALVPPQPEGPVTAWMVLVSENLKEAGNGGGQAQLGDTMKALAAKYRALSPEEREAFNHKASQNKLSHEVAIKKWAATHTPEEINAANNARNQLRKLTKHNWTPIPDTRIPKRPTTPYIFFFKERRSSGDFKGIAVGAATKVIATEWKALSAGERKVYEDQFEADKFRYAQEFKTVYHRDSSSTLKSAA</sequence>
<reference evidence="5 6" key="1">
    <citation type="submission" date="2018-05" db="EMBL/GenBank/DDBJ databases">
        <title>Genome sequencing and assembly of the regulated plant pathogen Lachnellula willkommii and related sister species for the development of diagnostic species identification markers.</title>
        <authorList>
            <person name="Giroux E."/>
            <person name="Bilodeau G."/>
        </authorList>
    </citation>
    <scope>NUCLEOTIDE SEQUENCE [LARGE SCALE GENOMIC DNA]</scope>
    <source>
        <strain evidence="5 6">CBS 268.59</strain>
    </source>
</reference>
<dbReference type="InterPro" id="IPR036910">
    <property type="entry name" value="HMG_box_dom_sf"/>
</dbReference>
<accession>A0A8T9C8Q4</accession>
<protein>
    <submittedName>
        <fullName evidence="5">Non-histone chromosomal protein</fullName>
    </submittedName>
</protein>
<dbReference type="InterPro" id="IPR050342">
    <property type="entry name" value="HMGB"/>
</dbReference>
<feature type="domain" description="HMG box" evidence="4">
    <location>
        <begin position="210"/>
        <end position="276"/>
    </location>
</feature>
<evidence type="ECO:0000313" key="6">
    <source>
        <dbReference type="Proteomes" id="UP000469558"/>
    </source>
</evidence>
<dbReference type="CDD" id="cd00084">
    <property type="entry name" value="HMG-box_SF"/>
    <property type="match status" value="1"/>
</dbReference>
<dbReference type="PROSITE" id="PS50118">
    <property type="entry name" value="HMG_BOX_2"/>
    <property type="match status" value="2"/>
</dbReference>
<dbReference type="SMART" id="SM00398">
    <property type="entry name" value="HMG"/>
    <property type="match status" value="2"/>
</dbReference>
<dbReference type="SUPFAM" id="SSF47095">
    <property type="entry name" value="HMG-box"/>
    <property type="match status" value="2"/>
</dbReference>
<evidence type="ECO:0000256" key="3">
    <source>
        <dbReference type="SAM" id="MobiDB-lite"/>
    </source>
</evidence>
<name>A0A8T9C8Q4_9HELO</name>
<keyword evidence="1 2" id="KW-0238">DNA-binding</keyword>
<dbReference type="Pfam" id="PF00505">
    <property type="entry name" value="HMG_box"/>
    <property type="match status" value="2"/>
</dbReference>
<feature type="DNA-binding region" description="HMG box" evidence="2">
    <location>
        <begin position="107"/>
        <end position="175"/>
    </location>
</feature>
<gene>
    <name evidence="5" type="primary">NHP6</name>
    <name evidence="5" type="ORF">LSUE1_G005946</name>
</gene>
<dbReference type="EMBL" id="QGMK01000757">
    <property type="protein sequence ID" value="TVY78473.1"/>
    <property type="molecule type" value="Genomic_DNA"/>
</dbReference>
<dbReference type="AlphaFoldDB" id="A0A8T9C8Q4"/>
<feature type="DNA-binding region" description="HMG box" evidence="2">
    <location>
        <begin position="210"/>
        <end position="276"/>
    </location>
</feature>
<dbReference type="OrthoDB" id="1919336at2759"/>
<organism evidence="5 6">
    <name type="scientific">Lachnellula suecica</name>
    <dbReference type="NCBI Taxonomy" id="602035"/>
    <lineage>
        <taxon>Eukaryota</taxon>
        <taxon>Fungi</taxon>
        <taxon>Dikarya</taxon>
        <taxon>Ascomycota</taxon>
        <taxon>Pezizomycotina</taxon>
        <taxon>Leotiomycetes</taxon>
        <taxon>Helotiales</taxon>
        <taxon>Lachnaceae</taxon>
        <taxon>Lachnellula</taxon>
    </lineage>
</organism>
<evidence type="ECO:0000256" key="2">
    <source>
        <dbReference type="PROSITE-ProRule" id="PRU00267"/>
    </source>
</evidence>
<evidence type="ECO:0000259" key="4">
    <source>
        <dbReference type="PROSITE" id="PS50118"/>
    </source>
</evidence>
<dbReference type="GO" id="GO:0003677">
    <property type="term" value="F:DNA binding"/>
    <property type="evidence" value="ECO:0007669"/>
    <property type="project" value="UniProtKB-UniRule"/>
</dbReference>
<dbReference type="PANTHER" id="PTHR48112">
    <property type="entry name" value="HIGH MOBILITY GROUP PROTEIN DSP1"/>
    <property type="match status" value="1"/>
</dbReference>
<keyword evidence="6" id="KW-1185">Reference proteome</keyword>
<proteinExistence type="predicted"/>
<keyword evidence="2" id="KW-0539">Nucleus</keyword>
<evidence type="ECO:0000256" key="1">
    <source>
        <dbReference type="ARBA" id="ARBA00023125"/>
    </source>
</evidence>
<feature type="region of interest" description="Disordered" evidence="3">
    <location>
        <begin position="58"/>
        <end position="82"/>
    </location>
</feature>
<dbReference type="InterPro" id="IPR009071">
    <property type="entry name" value="HMG_box_dom"/>
</dbReference>
<evidence type="ECO:0000313" key="5">
    <source>
        <dbReference type="EMBL" id="TVY78473.1"/>
    </source>
</evidence>
<feature type="compositionally biased region" description="Basic residues" evidence="3">
    <location>
        <begin position="60"/>
        <end position="81"/>
    </location>
</feature>